<dbReference type="Proteomes" id="UP000885931">
    <property type="component" value="Unassembled WGS sequence"/>
</dbReference>
<feature type="domain" description="F420-non-reducing hydrogenase iron-sulfur subunit D" evidence="5">
    <location>
        <begin position="7"/>
        <end position="129"/>
    </location>
</feature>
<evidence type="ECO:0000256" key="4">
    <source>
        <dbReference type="ARBA" id="ARBA00023014"/>
    </source>
</evidence>
<evidence type="ECO:0000256" key="1">
    <source>
        <dbReference type="ARBA" id="ARBA00022723"/>
    </source>
</evidence>
<evidence type="ECO:0000313" key="6">
    <source>
        <dbReference type="EMBL" id="HDM90411.1"/>
    </source>
</evidence>
<protein>
    <submittedName>
        <fullName evidence="6">Hydrogenase iron-sulfur subunit</fullName>
    </submittedName>
</protein>
<keyword evidence="4" id="KW-0411">Iron-sulfur</keyword>
<dbReference type="EMBL" id="DRBW01000169">
    <property type="protein sequence ID" value="HDM90411.1"/>
    <property type="molecule type" value="Genomic_DNA"/>
</dbReference>
<dbReference type="Pfam" id="PF02662">
    <property type="entry name" value="FlpD"/>
    <property type="match status" value="1"/>
</dbReference>
<gene>
    <name evidence="6" type="ORF">ENG67_04290</name>
</gene>
<dbReference type="GO" id="GO:0051536">
    <property type="term" value="F:iron-sulfur cluster binding"/>
    <property type="evidence" value="ECO:0007669"/>
    <property type="project" value="UniProtKB-KW"/>
</dbReference>
<dbReference type="GO" id="GO:0046872">
    <property type="term" value="F:metal ion binding"/>
    <property type="evidence" value="ECO:0007669"/>
    <property type="project" value="UniProtKB-KW"/>
</dbReference>
<evidence type="ECO:0000256" key="2">
    <source>
        <dbReference type="ARBA" id="ARBA00023002"/>
    </source>
</evidence>
<reference evidence="6" key="1">
    <citation type="journal article" date="2020" name="mSystems">
        <title>Genome- and Community-Level Interaction Insights into Carbon Utilization and Element Cycling Functions of Hydrothermarchaeota in Hydrothermal Sediment.</title>
        <authorList>
            <person name="Zhou Z."/>
            <person name="Liu Y."/>
            <person name="Xu W."/>
            <person name="Pan J."/>
            <person name="Luo Z.H."/>
            <person name="Li M."/>
        </authorList>
    </citation>
    <scope>NUCLEOTIDE SEQUENCE [LARGE SCALE GENOMIC DNA]</scope>
    <source>
        <strain evidence="6">HyVt-237</strain>
    </source>
</reference>
<keyword evidence="3" id="KW-0408">Iron</keyword>
<organism evidence="6">
    <name type="scientific">candidate division WOR-3 bacterium</name>
    <dbReference type="NCBI Taxonomy" id="2052148"/>
    <lineage>
        <taxon>Bacteria</taxon>
        <taxon>Bacteria division WOR-3</taxon>
    </lineage>
</organism>
<accession>A0A7C1BAE9</accession>
<proteinExistence type="predicted"/>
<sequence>MKDEPKILAFLCNWCSYAGADLAGTSRIQYPTNIRVIRVPCSGRVNPQFIVKALHDGLDGVWISGCHIGDCHYQTGNYYARRRFYVIKNLLEYVGVEPERVQFSWVSASEGKKFAEVARVVTEKVKKAGRAKRLAKKR</sequence>
<dbReference type="GO" id="GO:0016491">
    <property type="term" value="F:oxidoreductase activity"/>
    <property type="evidence" value="ECO:0007669"/>
    <property type="project" value="UniProtKB-KW"/>
</dbReference>
<comment type="caution">
    <text evidence="6">The sequence shown here is derived from an EMBL/GenBank/DDBJ whole genome shotgun (WGS) entry which is preliminary data.</text>
</comment>
<evidence type="ECO:0000259" key="5">
    <source>
        <dbReference type="Pfam" id="PF02662"/>
    </source>
</evidence>
<name>A0A7C1BAE9_UNCW3</name>
<dbReference type="InterPro" id="IPR003813">
    <property type="entry name" value="MvhD/FlpD"/>
</dbReference>
<evidence type="ECO:0000256" key="3">
    <source>
        <dbReference type="ARBA" id="ARBA00023004"/>
    </source>
</evidence>
<dbReference type="AlphaFoldDB" id="A0A7C1BAE9"/>
<keyword evidence="2" id="KW-0560">Oxidoreductase</keyword>
<keyword evidence="1" id="KW-0479">Metal-binding</keyword>